<accession>A0A6A4KYI7</accession>
<dbReference type="OrthoDB" id="432447at2759"/>
<dbReference type="EMBL" id="QEFC01003471">
    <property type="protein sequence ID" value="KAE9447939.1"/>
    <property type="molecule type" value="Genomic_DNA"/>
</dbReference>
<dbReference type="Proteomes" id="UP000428333">
    <property type="component" value="Linkage Group LG12"/>
</dbReference>
<name>A0A6A4KYI7_9ERIC</name>
<protein>
    <submittedName>
        <fullName evidence="1">Uncharacterized protein</fullName>
    </submittedName>
</protein>
<organism evidence="1 2">
    <name type="scientific">Rhododendron williamsianum</name>
    <dbReference type="NCBI Taxonomy" id="262921"/>
    <lineage>
        <taxon>Eukaryota</taxon>
        <taxon>Viridiplantae</taxon>
        <taxon>Streptophyta</taxon>
        <taxon>Embryophyta</taxon>
        <taxon>Tracheophyta</taxon>
        <taxon>Spermatophyta</taxon>
        <taxon>Magnoliopsida</taxon>
        <taxon>eudicotyledons</taxon>
        <taxon>Gunneridae</taxon>
        <taxon>Pentapetalae</taxon>
        <taxon>asterids</taxon>
        <taxon>Ericales</taxon>
        <taxon>Ericaceae</taxon>
        <taxon>Ericoideae</taxon>
        <taxon>Rhodoreae</taxon>
        <taxon>Rhododendron</taxon>
    </lineage>
</organism>
<keyword evidence="2" id="KW-1185">Reference proteome</keyword>
<dbReference type="AlphaFoldDB" id="A0A6A4KYI7"/>
<sequence>MAIRLEADINGVAAKIVEDFKHSEEFPATGEKAVKRFKTSEELSIGFAKEFANGFELSFSQNSVAAMDCDGILLGMGNPLLDICSVVDQDFLDKYSLSLSLSLISL</sequence>
<comment type="caution">
    <text evidence="1">The sequence shown here is derived from an EMBL/GenBank/DDBJ whole genome shotgun (WGS) entry which is preliminary data.</text>
</comment>
<evidence type="ECO:0000313" key="2">
    <source>
        <dbReference type="Proteomes" id="UP000428333"/>
    </source>
</evidence>
<evidence type="ECO:0000313" key="1">
    <source>
        <dbReference type="EMBL" id="KAE9447939.1"/>
    </source>
</evidence>
<gene>
    <name evidence="1" type="ORF">C3L33_20156</name>
</gene>
<reference evidence="1 2" key="1">
    <citation type="journal article" date="2019" name="Genome Biol. Evol.">
        <title>The Rhododendron genome and chromosomal organization provide insight into shared whole-genome duplications across the heath family (Ericaceae).</title>
        <authorList>
            <person name="Soza V.L."/>
            <person name="Lindsley D."/>
            <person name="Waalkes A."/>
            <person name="Ramage E."/>
            <person name="Patwardhan R.P."/>
            <person name="Burton J.N."/>
            <person name="Adey A."/>
            <person name="Kumar A."/>
            <person name="Qiu R."/>
            <person name="Shendure J."/>
            <person name="Hall B."/>
        </authorList>
    </citation>
    <scope>NUCLEOTIDE SEQUENCE [LARGE SCALE GENOMIC DNA]</scope>
    <source>
        <strain evidence="1">RSF 1966-606</strain>
    </source>
</reference>
<proteinExistence type="predicted"/>
<feature type="non-terminal residue" evidence="1">
    <location>
        <position position="1"/>
    </location>
</feature>